<proteinExistence type="inferred from homology"/>
<dbReference type="Proteomes" id="UP001143362">
    <property type="component" value="Unassembled WGS sequence"/>
</dbReference>
<dbReference type="PANTHER" id="PTHR11941:SF54">
    <property type="entry name" value="ENOYL-COA HYDRATASE, MITOCHONDRIAL"/>
    <property type="match status" value="1"/>
</dbReference>
<keyword evidence="4" id="KW-1185">Reference proteome</keyword>
<gene>
    <name evidence="3" type="ORF">EYC98_13615</name>
</gene>
<dbReference type="InterPro" id="IPR029045">
    <property type="entry name" value="ClpP/crotonase-like_dom_sf"/>
</dbReference>
<evidence type="ECO:0000256" key="1">
    <source>
        <dbReference type="ARBA" id="ARBA00005254"/>
    </source>
</evidence>
<evidence type="ECO:0000313" key="4">
    <source>
        <dbReference type="Proteomes" id="UP001143362"/>
    </source>
</evidence>
<accession>A0ABT3THU2</accession>
<evidence type="ECO:0000256" key="2">
    <source>
        <dbReference type="RuleBase" id="RU003707"/>
    </source>
</evidence>
<dbReference type="InterPro" id="IPR001753">
    <property type="entry name" value="Enoyl-CoA_hydra/iso"/>
</dbReference>
<name>A0ABT3THU2_9GAMM</name>
<sequence>MLATGLIERRQAAVAELSLDNTPYNPIGVEQVAALDEAVTRLGADRSVRAIIINGAGGKHFSLGANLKQADAIAAAGSLAFCQQRHDLYRRIELLEKPVIASISGYCLGGGLELALACHFRYADASARLALPEVELGTAPLWGGAYRVVRTVGRAAGLDMLLTGRHVEADEALRLGLLHQCYENHSELEAGVWASAEALAAKAPLAVAAILRVVNGQQGMGPEEALSFELQEFDKLSGTRDNIEGISALFEKREPHFVGE</sequence>
<dbReference type="CDD" id="cd06558">
    <property type="entry name" value="crotonase-like"/>
    <property type="match status" value="1"/>
</dbReference>
<dbReference type="PROSITE" id="PS00166">
    <property type="entry name" value="ENOYL_COA_HYDRATASE"/>
    <property type="match status" value="1"/>
</dbReference>
<reference evidence="3" key="1">
    <citation type="submission" date="2019-02" db="EMBL/GenBank/DDBJ databases">
        <authorList>
            <person name="Li S.-H."/>
        </authorList>
    </citation>
    <scope>NUCLEOTIDE SEQUENCE</scope>
    <source>
        <strain evidence="3">IMCC14734</strain>
    </source>
</reference>
<dbReference type="SUPFAM" id="SSF52096">
    <property type="entry name" value="ClpP/crotonase"/>
    <property type="match status" value="1"/>
</dbReference>
<organism evidence="3 4">
    <name type="scientific">Candidatus Litorirhabdus singularis</name>
    <dbReference type="NCBI Taxonomy" id="2518993"/>
    <lineage>
        <taxon>Bacteria</taxon>
        <taxon>Pseudomonadati</taxon>
        <taxon>Pseudomonadota</taxon>
        <taxon>Gammaproteobacteria</taxon>
        <taxon>Cellvibrionales</taxon>
        <taxon>Halieaceae</taxon>
        <taxon>Candidatus Litorirhabdus</taxon>
    </lineage>
</organism>
<protein>
    <submittedName>
        <fullName evidence="3">Enoyl-CoA hydratase/isomerase family protein</fullName>
    </submittedName>
</protein>
<comment type="similarity">
    <text evidence="1 2">Belongs to the enoyl-CoA hydratase/isomerase family.</text>
</comment>
<dbReference type="EMBL" id="SHNN01000002">
    <property type="protein sequence ID" value="MCX2981895.1"/>
    <property type="molecule type" value="Genomic_DNA"/>
</dbReference>
<dbReference type="PANTHER" id="PTHR11941">
    <property type="entry name" value="ENOYL-COA HYDRATASE-RELATED"/>
    <property type="match status" value="1"/>
</dbReference>
<evidence type="ECO:0000313" key="3">
    <source>
        <dbReference type="EMBL" id="MCX2981895.1"/>
    </source>
</evidence>
<dbReference type="Pfam" id="PF00378">
    <property type="entry name" value="ECH_1"/>
    <property type="match status" value="1"/>
</dbReference>
<dbReference type="Gene3D" id="3.90.226.10">
    <property type="entry name" value="2-enoyl-CoA Hydratase, Chain A, domain 1"/>
    <property type="match status" value="1"/>
</dbReference>
<dbReference type="InterPro" id="IPR018376">
    <property type="entry name" value="Enoyl-CoA_hyd/isom_CS"/>
</dbReference>
<comment type="caution">
    <text evidence="3">The sequence shown here is derived from an EMBL/GenBank/DDBJ whole genome shotgun (WGS) entry which is preliminary data.</text>
</comment>